<dbReference type="Proteomes" id="UP000184609">
    <property type="component" value="Unassembled WGS sequence"/>
</dbReference>
<dbReference type="RefSeq" id="WP_073571646.1">
    <property type="nucleotide sequence ID" value="NZ_FRXN01000002.1"/>
</dbReference>
<name>A0A1M7ZBN3_9BACT</name>
<dbReference type="AlphaFoldDB" id="A0A1M7ZBN3"/>
<accession>A0A1M7ZBN3</accession>
<dbReference type="InterPro" id="IPR029063">
    <property type="entry name" value="SAM-dependent_MTases_sf"/>
</dbReference>
<organism evidence="1 2">
    <name type="scientific">Algoriphagus zhangzhouensis</name>
    <dbReference type="NCBI Taxonomy" id="1073327"/>
    <lineage>
        <taxon>Bacteria</taxon>
        <taxon>Pseudomonadati</taxon>
        <taxon>Bacteroidota</taxon>
        <taxon>Cytophagia</taxon>
        <taxon>Cytophagales</taxon>
        <taxon>Cyclobacteriaceae</taxon>
        <taxon>Algoriphagus</taxon>
    </lineage>
</organism>
<reference evidence="2" key="1">
    <citation type="submission" date="2016-12" db="EMBL/GenBank/DDBJ databases">
        <authorList>
            <person name="Varghese N."/>
            <person name="Submissions S."/>
        </authorList>
    </citation>
    <scope>NUCLEOTIDE SEQUENCE [LARGE SCALE GENOMIC DNA]</scope>
    <source>
        <strain evidence="2">DSM 25035</strain>
    </source>
</reference>
<protein>
    <submittedName>
        <fullName evidence="1">Methyltransferase domain-containing protein</fullName>
    </submittedName>
</protein>
<dbReference type="PANTHER" id="PTHR43861">
    <property type="entry name" value="TRANS-ACONITATE 2-METHYLTRANSFERASE-RELATED"/>
    <property type="match status" value="1"/>
</dbReference>
<keyword evidence="2" id="KW-1185">Reference proteome</keyword>
<evidence type="ECO:0000313" key="1">
    <source>
        <dbReference type="EMBL" id="SHO62260.1"/>
    </source>
</evidence>
<proteinExistence type="predicted"/>
<dbReference type="Gene3D" id="3.40.50.150">
    <property type="entry name" value="Vaccinia Virus protein VP39"/>
    <property type="match status" value="1"/>
</dbReference>
<dbReference type="STRING" id="1073327.SAMN04488108_2032"/>
<evidence type="ECO:0000313" key="2">
    <source>
        <dbReference type="Proteomes" id="UP000184609"/>
    </source>
</evidence>
<sequence>MPIDSTPSRCLYCDSTDLVEFSAQERMFGMGDSFLYLECKDCWSIQIKDVPSDLGAYYSGDEYYSFIPLVKSGSVSNLFKSLRLKGFLKLKLNQFDPKVYGYWLKEVFTSFDASIADVGCGNGQLLYELYAGGFKNLTGFDPFLKRSTEIANGLNLLKSELKDSDQMFDLIMYHHAFEHLVNPEEELKICFDRLKPNGKVLIRIPVTDSQVWKNEREFWVQLDAPRHLTIPSVKGISTLSDRTGFKVDEVEFDSTEFQFWGTELYKKGEKLKSSGVDEFSQAQIEEWKKKALSYNSEGLGDQICLFLSKPE</sequence>
<dbReference type="GO" id="GO:0008168">
    <property type="term" value="F:methyltransferase activity"/>
    <property type="evidence" value="ECO:0007669"/>
    <property type="project" value="UniProtKB-KW"/>
</dbReference>
<dbReference type="GO" id="GO:0032259">
    <property type="term" value="P:methylation"/>
    <property type="evidence" value="ECO:0007669"/>
    <property type="project" value="UniProtKB-KW"/>
</dbReference>
<dbReference type="SUPFAM" id="SSF53335">
    <property type="entry name" value="S-adenosyl-L-methionine-dependent methyltransferases"/>
    <property type="match status" value="1"/>
</dbReference>
<dbReference type="Pfam" id="PF13489">
    <property type="entry name" value="Methyltransf_23"/>
    <property type="match status" value="1"/>
</dbReference>
<keyword evidence="1" id="KW-0489">Methyltransferase</keyword>
<dbReference type="OrthoDB" id="9791837at2"/>
<dbReference type="CDD" id="cd02440">
    <property type="entry name" value="AdoMet_MTases"/>
    <property type="match status" value="1"/>
</dbReference>
<keyword evidence="1" id="KW-0808">Transferase</keyword>
<dbReference type="EMBL" id="FRXN01000002">
    <property type="protein sequence ID" value="SHO62260.1"/>
    <property type="molecule type" value="Genomic_DNA"/>
</dbReference>
<gene>
    <name evidence="1" type="ORF">SAMN04488108_2032</name>
</gene>